<evidence type="ECO:0000313" key="10">
    <source>
        <dbReference type="Proteomes" id="UP000095431"/>
    </source>
</evidence>
<keyword evidence="7" id="KW-0479">Metal-binding</keyword>
<evidence type="ECO:0000256" key="8">
    <source>
        <dbReference type="PIRSR" id="PIRSR602481-2"/>
    </source>
</evidence>
<dbReference type="GO" id="GO:0008270">
    <property type="term" value="F:zinc ion binding"/>
    <property type="evidence" value="ECO:0007669"/>
    <property type="project" value="TreeGrafter"/>
</dbReference>
<keyword evidence="2" id="KW-0678">Repressor</keyword>
<name>A0A173YTY0_9FIRM</name>
<dbReference type="Gene3D" id="3.30.1490.190">
    <property type="match status" value="1"/>
</dbReference>
<feature type="binding site" evidence="7">
    <location>
        <position position="130"/>
    </location>
    <ligand>
        <name>Zn(2+)</name>
        <dbReference type="ChEBI" id="CHEBI:29105"/>
    </ligand>
</feature>
<accession>A0A173YTY0</accession>
<dbReference type="InterPro" id="IPR036390">
    <property type="entry name" value="WH_DNA-bd_sf"/>
</dbReference>
<keyword evidence="3 7" id="KW-0862">Zinc</keyword>
<dbReference type="Pfam" id="PF01475">
    <property type="entry name" value="FUR"/>
    <property type="match status" value="1"/>
</dbReference>
<dbReference type="PANTHER" id="PTHR33202:SF7">
    <property type="entry name" value="FERRIC UPTAKE REGULATION PROTEIN"/>
    <property type="match status" value="1"/>
</dbReference>
<evidence type="ECO:0000256" key="6">
    <source>
        <dbReference type="ARBA" id="ARBA00023163"/>
    </source>
</evidence>
<dbReference type="InterPro" id="IPR002481">
    <property type="entry name" value="FUR"/>
</dbReference>
<evidence type="ECO:0000256" key="4">
    <source>
        <dbReference type="ARBA" id="ARBA00023015"/>
    </source>
</evidence>
<dbReference type="eggNOG" id="COG0735">
    <property type="taxonomic scope" value="Bacteria"/>
</dbReference>
<dbReference type="GO" id="GO:0045892">
    <property type="term" value="P:negative regulation of DNA-templated transcription"/>
    <property type="evidence" value="ECO:0007669"/>
    <property type="project" value="TreeGrafter"/>
</dbReference>
<sequence>MAGSSYATTSRRKILEYLKNSNDHTVTAADVDEYLKKHDSEVNITTIYRYLDKLAKDGTVIKYVAEKGCQAAYQYVEPGRGCEQHLHLKCVKCGKIIHLECHFMEEISHHIEESHGFTLQCKNSILYGVCKECKGSGEDC</sequence>
<comment type="cofactor">
    <cofactor evidence="7">
        <name>Zn(2+)</name>
        <dbReference type="ChEBI" id="CHEBI:29105"/>
    </cofactor>
    <text evidence="7">Binds 1 zinc ion per subunit.</text>
</comment>
<proteinExistence type="inferred from homology"/>
<feature type="binding site" evidence="7">
    <location>
        <position position="93"/>
    </location>
    <ligand>
        <name>Zn(2+)</name>
        <dbReference type="ChEBI" id="CHEBI:29105"/>
    </ligand>
</feature>
<keyword evidence="4" id="KW-0805">Transcription regulation</keyword>
<dbReference type="GO" id="GO:0003700">
    <property type="term" value="F:DNA-binding transcription factor activity"/>
    <property type="evidence" value="ECO:0007669"/>
    <property type="project" value="InterPro"/>
</dbReference>
<comment type="similarity">
    <text evidence="1">Belongs to the Fur family.</text>
</comment>
<evidence type="ECO:0000256" key="7">
    <source>
        <dbReference type="PIRSR" id="PIRSR602481-1"/>
    </source>
</evidence>
<dbReference type="EMBL" id="CYZN01000004">
    <property type="protein sequence ID" value="CUN66897.1"/>
    <property type="molecule type" value="Genomic_DNA"/>
</dbReference>
<dbReference type="GO" id="GO:1900376">
    <property type="term" value="P:regulation of secondary metabolite biosynthetic process"/>
    <property type="evidence" value="ECO:0007669"/>
    <property type="project" value="TreeGrafter"/>
</dbReference>
<gene>
    <name evidence="9" type="primary">fur_2</name>
    <name evidence="9" type="ORF">ERS852478_00753</name>
</gene>
<comment type="cofactor">
    <cofactor evidence="8">
        <name>Mn(2+)</name>
        <dbReference type="ChEBI" id="CHEBI:29035"/>
    </cofactor>
    <cofactor evidence="8">
        <name>Fe(2+)</name>
        <dbReference type="ChEBI" id="CHEBI:29033"/>
    </cofactor>
    <text evidence="8">Binds 1 Mn(2+) or Fe(2+) ion per subunit.</text>
</comment>
<evidence type="ECO:0000256" key="2">
    <source>
        <dbReference type="ARBA" id="ARBA00022491"/>
    </source>
</evidence>
<dbReference type="InterPro" id="IPR043135">
    <property type="entry name" value="Fur_C"/>
</dbReference>
<dbReference type="CDD" id="cd07153">
    <property type="entry name" value="Fur_like"/>
    <property type="match status" value="1"/>
</dbReference>
<dbReference type="RefSeq" id="WP_055199788.1">
    <property type="nucleotide sequence ID" value="NZ_BTHH01000003.1"/>
</dbReference>
<evidence type="ECO:0000256" key="1">
    <source>
        <dbReference type="ARBA" id="ARBA00007957"/>
    </source>
</evidence>
<dbReference type="GO" id="GO:0000976">
    <property type="term" value="F:transcription cis-regulatory region binding"/>
    <property type="evidence" value="ECO:0007669"/>
    <property type="project" value="TreeGrafter"/>
</dbReference>
<keyword evidence="6" id="KW-0804">Transcription</keyword>
<protein>
    <submittedName>
        <fullName evidence="9">Ferric uptake regulation protein</fullName>
    </submittedName>
</protein>
<keyword evidence="8" id="KW-0408">Iron</keyword>
<dbReference type="InterPro" id="IPR036388">
    <property type="entry name" value="WH-like_DNA-bd_sf"/>
</dbReference>
<evidence type="ECO:0000256" key="3">
    <source>
        <dbReference type="ARBA" id="ARBA00022833"/>
    </source>
</evidence>
<feature type="binding site" evidence="7">
    <location>
        <position position="133"/>
    </location>
    <ligand>
        <name>Zn(2+)</name>
        <dbReference type="ChEBI" id="CHEBI:29105"/>
    </ligand>
</feature>
<dbReference type="SUPFAM" id="SSF46785">
    <property type="entry name" value="Winged helix' DNA-binding domain"/>
    <property type="match status" value="1"/>
</dbReference>
<evidence type="ECO:0000313" key="9">
    <source>
        <dbReference type="EMBL" id="CUN66897.1"/>
    </source>
</evidence>
<dbReference type="Proteomes" id="UP000095431">
    <property type="component" value="Unassembled WGS sequence"/>
</dbReference>
<dbReference type="PANTHER" id="PTHR33202">
    <property type="entry name" value="ZINC UPTAKE REGULATION PROTEIN"/>
    <property type="match status" value="1"/>
</dbReference>
<dbReference type="Gene3D" id="1.10.10.10">
    <property type="entry name" value="Winged helix-like DNA-binding domain superfamily/Winged helix DNA-binding domain"/>
    <property type="match status" value="1"/>
</dbReference>
<feature type="binding site" evidence="8">
    <location>
        <position position="105"/>
    </location>
    <ligand>
        <name>Fe cation</name>
        <dbReference type="ChEBI" id="CHEBI:24875"/>
    </ligand>
</feature>
<dbReference type="AlphaFoldDB" id="A0A173YTY0"/>
<reference evidence="9 10" key="1">
    <citation type="submission" date="2015-09" db="EMBL/GenBank/DDBJ databases">
        <authorList>
            <consortium name="Pathogen Informatics"/>
        </authorList>
    </citation>
    <scope>NUCLEOTIDE SEQUENCE [LARGE SCALE GENOMIC DNA]</scope>
    <source>
        <strain evidence="9 10">2789STDY5834863</strain>
    </source>
</reference>
<organism evidence="9 10">
    <name type="scientific">Blautia wexlerae</name>
    <dbReference type="NCBI Taxonomy" id="418240"/>
    <lineage>
        <taxon>Bacteria</taxon>
        <taxon>Bacillati</taxon>
        <taxon>Bacillota</taxon>
        <taxon>Clostridia</taxon>
        <taxon>Lachnospirales</taxon>
        <taxon>Lachnospiraceae</taxon>
        <taxon>Blautia</taxon>
    </lineage>
</organism>
<keyword evidence="5" id="KW-0238">DNA-binding</keyword>
<evidence type="ECO:0000256" key="5">
    <source>
        <dbReference type="ARBA" id="ARBA00023125"/>
    </source>
</evidence>
<feature type="binding site" evidence="7">
    <location>
        <position position="90"/>
    </location>
    <ligand>
        <name>Zn(2+)</name>
        <dbReference type="ChEBI" id="CHEBI:29105"/>
    </ligand>
</feature>